<gene>
    <name evidence="2" type="ORF">GCM10010280_66980</name>
</gene>
<dbReference type="InterPro" id="IPR058118">
    <property type="entry name" value="Tpg"/>
</dbReference>
<proteinExistence type="inferred from homology"/>
<dbReference type="NCBIfam" id="NF047541">
    <property type="entry name" value="telomere_Tpg"/>
    <property type="match status" value="1"/>
</dbReference>
<accession>A0A918C7L4</accession>
<comment type="caution">
    <text evidence="2">The sequence shown here is derived from an EMBL/GenBank/DDBJ whole genome shotgun (WGS) entry which is preliminary data.</text>
</comment>
<dbReference type="Proteomes" id="UP000656732">
    <property type="component" value="Unassembled WGS sequence"/>
</dbReference>
<sequence>MREALGPRRPSGWVLQKLGGGHGSAAGLCPQATGLTLLGMDDQQHARASALLRHKLFYGLGRAERALFTSPAPKSAQAQMKFLLTRAMGSTKAVAERLGVSRRTVERYRSGAAKKPQKRLQEALVQETESQWQPQVRAQARQRASTSAGVIISCRAYFGFGPEGTSDEGRVRQDPHWLVHCQDAAAFVGEVGYTELAAHPEALDQLRADMRLDGWRDGNQLEHFLTHLGDGASAMLFRCTVCGAHLAYVDASRSRLLGRAVGSRRGRRHCW</sequence>
<dbReference type="AlphaFoldDB" id="A0A918C7L4"/>
<evidence type="ECO:0000313" key="2">
    <source>
        <dbReference type="EMBL" id="GGR09858.1"/>
    </source>
</evidence>
<comment type="similarity">
    <text evidence="1">Belongs to the UPF0167 family.</text>
</comment>
<reference evidence="2" key="1">
    <citation type="journal article" date="2014" name="Int. J. Syst. Evol. Microbiol.">
        <title>Complete genome sequence of Corynebacterium casei LMG S-19264T (=DSM 44701T), isolated from a smear-ripened cheese.</title>
        <authorList>
            <consortium name="US DOE Joint Genome Institute (JGI-PGF)"/>
            <person name="Walter F."/>
            <person name="Albersmeier A."/>
            <person name="Kalinowski J."/>
            <person name="Ruckert C."/>
        </authorList>
    </citation>
    <scope>NUCLEOTIDE SEQUENCE</scope>
    <source>
        <strain evidence="2">JCM 4403</strain>
    </source>
</reference>
<dbReference type="EMBL" id="BMTU01000024">
    <property type="protein sequence ID" value="GGR09858.1"/>
    <property type="molecule type" value="Genomic_DNA"/>
</dbReference>
<evidence type="ECO:0000313" key="3">
    <source>
        <dbReference type="Proteomes" id="UP000656732"/>
    </source>
</evidence>
<keyword evidence="3" id="KW-1185">Reference proteome</keyword>
<name>A0A918C7L4_9ACTN</name>
<protein>
    <submittedName>
        <fullName evidence="2">Uncharacterized protein</fullName>
    </submittedName>
</protein>
<evidence type="ECO:0000256" key="1">
    <source>
        <dbReference type="ARBA" id="ARBA00008525"/>
    </source>
</evidence>
<dbReference type="InterPro" id="IPR005363">
    <property type="entry name" value="UPF0167"/>
</dbReference>
<dbReference type="Pfam" id="PF03691">
    <property type="entry name" value="UPF0167"/>
    <property type="match status" value="1"/>
</dbReference>
<reference evidence="2" key="2">
    <citation type="submission" date="2020-09" db="EMBL/GenBank/DDBJ databases">
        <authorList>
            <person name="Sun Q."/>
            <person name="Ohkuma M."/>
        </authorList>
    </citation>
    <scope>NUCLEOTIDE SEQUENCE</scope>
    <source>
        <strain evidence="2">JCM 4403</strain>
    </source>
</reference>
<organism evidence="2 3">
    <name type="scientific">Streptomyces pilosus</name>
    <dbReference type="NCBI Taxonomy" id="28893"/>
    <lineage>
        <taxon>Bacteria</taxon>
        <taxon>Bacillati</taxon>
        <taxon>Actinomycetota</taxon>
        <taxon>Actinomycetes</taxon>
        <taxon>Kitasatosporales</taxon>
        <taxon>Streptomycetaceae</taxon>
        <taxon>Streptomyces</taxon>
    </lineage>
</organism>